<dbReference type="PROSITE" id="PS00134">
    <property type="entry name" value="TRYPSIN_HIS"/>
    <property type="match status" value="2"/>
</dbReference>
<organism evidence="4 5">
    <name type="scientific">Rotaria sordida</name>
    <dbReference type="NCBI Taxonomy" id="392033"/>
    <lineage>
        <taxon>Eukaryota</taxon>
        <taxon>Metazoa</taxon>
        <taxon>Spiralia</taxon>
        <taxon>Gnathifera</taxon>
        <taxon>Rotifera</taxon>
        <taxon>Eurotatoria</taxon>
        <taxon>Bdelloidea</taxon>
        <taxon>Philodinida</taxon>
        <taxon>Philodinidae</taxon>
        <taxon>Rotaria</taxon>
    </lineage>
</organism>
<dbReference type="PRINTS" id="PR00722">
    <property type="entry name" value="CHYMOTRYPSIN"/>
</dbReference>
<reference evidence="4" key="1">
    <citation type="submission" date="2021-02" db="EMBL/GenBank/DDBJ databases">
        <authorList>
            <person name="Nowell W R."/>
        </authorList>
    </citation>
    <scope>NUCLEOTIDE SEQUENCE</scope>
</reference>
<protein>
    <recommendedName>
        <fullName evidence="3">Peptidase S1 domain-containing protein</fullName>
    </recommendedName>
</protein>
<dbReference type="Pfam" id="PF00089">
    <property type="entry name" value="Trypsin"/>
    <property type="match status" value="4"/>
</dbReference>
<dbReference type="CDD" id="cd00190">
    <property type="entry name" value="Tryp_SPc"/>
    <property type="match status" value="4"/>
</dbReference>
<dbReference type="Gene3D" id="2.40.10.10">
    <property type="entry name" value="Trypsin-like serine proteases"/>
    <property type="match status" value="4"/>
</dbReference>
<keyword evidence="1" id="KW-1015">Disulfide bond</keyword>
<feature type="domain" description="Peptidase S1" evidence="3">
    <location>
        <begin position="5"/>
        <end position="254"/>
    </location>
</feature>
<dbReference type="SMART" id="SM00020">
    <property type="entry name" value="Tryp_SPc"/>
    <property type="match status" value="4"/>
</dbReference>
<name>A0A814CA98_9BILA</name>
<comment type="caution">
    <text evidence="4">The sequence shown here is derived from an EMBL/GenBank/DDBJ whole genome shotgun (WGS) entry which is preliminary data.</text>
</comment>
<dbReference type="InterPro" id="IPR051487">
    <property type="entry name" value="Ser/Thr_Proteases_Immune/Dev"/>
</dbReference>
<dbReference type="GO" id="GO:0004252">
    <property type="term" value="F:serine-type endopeptidase activity"/>
    <property type="evidence" value="ECO:0007669"/>
    <property type="project" value="InterPro"/>
</dbReference>
<proteinExistence type="inferred from homology"/>
<dbReference type="PANTHER" id="PTHR24256">
    <property type="entry name" value="TRYPTASE-RELATED"/>
    <property type="match status" value="1"/>
</dbReference>
<dbReference type="Proteomes" id="UP000663889">
    <property type="component" value="Unassembled WGS sequence"/>
</dbReference>
<dbReference type="InterPro" id="IPR009003">
    <property type="entry name" value="Peptidase_S1_PA"/>
</dbReference>
<accession>A0A814CA98</accession>
<evidence type="ECO:0000313" key="5">
    <source>
        <dbReference type="Proteomes" id="UP000663889"/>
    </source>
</evidence>
<evidence type="ECO:0000259" key="3">
    <source>
        <dbReference type="PROSITE" id="PS50240"/>
    </source>
</evidence>
<dbReference type="AlphaFoldDB" id="A0A814CA98"/>
<dbReference type="InterPro" id="IPR043504">
    <property type="entry name" value="Peptidase_S1_PA_chymotrypsin"/>
</dbReference>
<dbReference type="GO" id="GO:0006508">
    <property type="term" value="P:proteolysis"/>
    <property type="evidence" value="ECO:0007669"/>
    <property type="project" value="InterPro"/>
</dbReference>
<dbReference type="FunFam" id="2.40.10.10:FF:000068">
    <property type="entry name" value="transmembrane protease serine 2"/>
    <property type="match status" value="4"/>
</dbReference>
<dbReference type="InterPro" id="IPR001254">
    <property type="entry name" value="Trypsin_dom"/>
</dbReference>
<dbReference type="InterPro" id="IPR018114">
    <property type="entry name" value="TRYPSIN_HIS"/>
</dbReference>
<dbReference type="SUPFAM" id="SSF50494">
    <property type="entry name" value="Trypsin-like serine proteases"/>
    <property type="match status" value="4"/>
</dbReference>
<comment type="similarity">
    <text evidence="2">Belongs to the peptidase S1 family. CLIP subfamily.</text>
</comment>
<evidence type="ECO:0000313" key="4">
    <source>
        <dbReference type="EMBL" id="CAF0939217.1"/>
    </source>
</evidence>
<dbReference type="EMBL" id="CAJNOU010000268">
    <property type="protein sequence ID" value="CAF0939217.1"/>
    <property type="molecule type" value="Genomic_DNA"/>
</dbReference>
<feature type="domain" description="Peptidase S1" evidence="3">
    <location>
        <begin position="590"/>
        <end position="843"/>
    </location>
</feature>
<gene>
    <name evidence="4" type="ORF">SEV965_LOCUS7615</name>
</gene>
<sequence>MNARIINGENVVPYSWPMIVSLRYDCYDDGNISSHCCGGTILTDSYILTAAHCVNIIPLSSILAGNFTIAAGFYRRSQECQTIRKVDKIFIHPNWTIYENKLRYDIAILHLDEPLDFDTNLFISRTCLPPRLNSTNDIINYPPSNISLAVIGWGFLHPSNFTPPDILQQTTLLSIHQNHSMCARSINHIETQFCAGDVEGSKGDSGGPILQWIGDRWEQVGIVSYMIFGCSSSNNVTVFTRIAALNNWIESILTVDNTSTSTTIDSTIISTTTDTIPSIIYHCEKQNVSCGCSFLDVSFPLSRIIGGHEAKPFSWSMVVSLLSLSSNEHFCGGSVLNNDYILTSARCVQNQSILNILVVPIVHNPSDIAWSQYRRRVEHIYFHPNYTSSSGEYLNDIAILRLSFSLGLETTLFISRTCLPKINSTDDVTDYPSTGTKLAVVGWGKRQPNASNLVNNLQQAQVYTLDNNDPTCYSQIVDPKNQFCAGIANGIRGDMGGPIFQWMSNHWEQVGIISTTQCGINSVPSIYTRLASYNSWITSVMDIDDTTSTTTSTSISITSADPIIHTYLCNKNMRDCGCGYQNVQLATSRIVGGNEAIPYSWSMIISIRYNCNFDGNVNAHCCGGTILNDYYILTAARCVEQIDQSSILSQNITIVAGIHNLSEVNQIIRHVDQIFIHPKYAGQSYLYKNDIAILHLDKPLGLDINPFITRTCLPPRINSSEDIVEYPSNGSMLVTIGWGITYQLENMQPQALQQVGIYAIHHNNPMCERSIGHINVQFCGGLYDDRTGICFGDFGGPIFKWLDDHWQQVGISSYVINDCASVDYQSVFTRLAAFYDWIEEVVNQRNITTLASSKTTTTSTAINTTKSSDFFPCNRSVSCGCGYNDVLLTSLRIVGSEDAIDHSWSMLVSLRFGTSKVHGCDGTILSASYILTAAHCVWRYVEWPSMVSVAAGMTNRSDQIVYERNVSRIYLHPNYTHFFNDFRNDIALLYIDRPFIFHHNEMLAKTCVHHIDPSLSISQYPKNGTRLVMIGWSTMTPESSESVDHLQQVQVYAIDNHDPACSDSINDVNMQFCAGLYEEEKDFCQGDSSGPIFQWTGQYWEQLGVISYGFGCARPGFLGIYTRLSYYYDWMQNILNMAGEHIEPHVSSHVSTNTTIVTAAITTTKSPSTNSSMSYLIQTEKMLIFGTLFVLFIFPLII</sequence>
<evidence type="ECO:0000256" key="1">
    <source>
        <dbReference type="ARBA" id="ARBA00023157"/>
    </source>
</evidence>
<feature type="domain" description="Peptidase S1" evidence="3">
    <location>
        <begin position="304"/>
        <end position="542"/>
    </location>
</feature>
<evidence type="ECO:0000256" key="2">
    <source>
        <dbReference type="ARBA" id="ARBA00024195"/>
    </source>
</evidence>
<feature type="domain" description="Peptidase S1" evidence="3">
    <location>
        <begin position="893"/>
        <end position="1136"/>
    </location>
</feature>
<dbReference type="PROSITE" id="PS50240">
    <property type="entry name" value="TRYPSIN_DOM"/>
    <property type="match status" value="4"/>
</dbReference>
<dbReference type="InterPro" id="IPR001314">
    <property type="entry name" value="Peptidase_S1A"/>
</dbReference>